<dbReference type="Proteomes" id="UP000594688">
    <property type="component" value="Chromosome"/>
</dbReference>
<dbReference type="KEGG" id="nli:G3M70_16595"/>
<dbReference type="InterPro" id="IPR002822">
    <property type="entry name" value="Ni_insertion"/>
</dbReference>
<sequence>MKLAHFDCHSGISGDMILGALVDLGVPLVDIQKELKKLKLKGYEISAKKVKRGGFGATQVIVAQTGKHKHHHPHRTFVDIKKMIEDSPLTPSVKNQAIKIFQILGKAEATVHRTTLNKIHFHEVGAVDSIVDIVGSVIAMESLQFDQVSASSLNTGEGTVHCEHGMLPVPAPATLEILKGVPCFSSGVKTELVTPTGAAILKYYAKTFGPIPAMALGDSGYGAGSKVLKEIPNFLRILTGETEGKEEQTLCMIETNIDDMNPELYDSVMQYLLKLGARDVFLNPVTMKKGRPGTKLSILCDLELKDKLAKAILTETTSFGIRWWEVARETLAREWITVKIQGCPVKVKLGFLEGERVQASPEYEDCKKAGAKLKLPVKEVFRIAQKLAEDQGNG</sequence>
<dbReference type="EMBL" id="CP048685">
    <property type="protein sequence ID" value="QPJ63407.1"/>
    <property type="molecule type" value="Genomic_DNA"/>
</dbReference>
<dbReference type="Pfam" id="PF01969">
    <property type="entry name" value="Ni_insertion"/>
    <property type="match status" value="1"/>
</dbReference>
<organism evidence="3 4">
    <name type="scientific">Candidatus Nitronauta litoralis</name>
    <dbReference type="NCBI Taxonomy" id="2705533"/>
    <lineage>
        <taxon>Bacteria</taxon>
        <taxon>Pseudomonadati</taxon>
        <taxon>Nitrospinota/Tectimicrobiota group</taxon>
        <taxon>Nitrospinota</taxon>
        <taxon>Nitrospinia</taxon>
        <taxon>Nitrospinales</taxon>
        <taxon>Nitrospinaceae</taxon>
        <taxon>Candidatus Nitronauta</taxon>
    </lineage>
</organism>
<keyword evidence="1 2" id="KW-0533">Nickel</keyword>
<evidence type="ECO:0000256" key="1">
    <source>
        <dbReference type="ARBA" id="ARBA00022596"/>
    </source>
</evidence>
<reference evidence="3 4" key="1">
    <citation type="submission" date="2020-02" db="EMBL/GenBank/DDBJ databases">
        <title>Genomic and physiological characterization of two novel Nitrospinaceae genera.</title>
        <authorList>
            <person name="Mueller A.J."/>
            <person name="Jung M.-Y."/>
            <person name="Strachan C.R."/>
            <person name="Herbold C.W."/>
            <person name="Kirkegaard R.H."/>
            <person name="Daims H."/>
        </authorList>
    </citation>
    <scope>NUCLEOTIDE SEQUENCE [LARGE SCALE GENOMIC DNA]</scope>
    <source>
        <strain evidence="3">EB</strain>
    </source>
</reference>
<accession>A0A7T0BYT5</accession>
<evidence type="ECO:0000313" key="4">
    <source>
        <dbReference type="Proteomes" id="UP000594688"/>
    </source>
</evidence>
<comment type="similarity">
    <text evidence="2">Belongs to the LarC family.</text>
</comment>
<dbReference type="PANTHER" id="PTHR36566">
    <property type="entry name" value="NICKEL INSERTION PROTEIN-RELATED"/>
    <property type="match status" value="1"/>
</dbReference>
<protein>
    <recommendedName>
        <fullName evidence="2">Putative nickel insertion protein</fullName>
    </recommendedName>
</protein>
<gene>
    <name evidence="3" type="primary">larC</name>
    <name evidence="3" type="ORF">G3M70_16595</name>
</gene>
<dbReference type="HAMAP" id="MF_01074">
    <property type="entry name" value="LarC"/>
    <property type="match status" value="1"/>
</dbReference>
<dbReference type="NCBIfam" id="TIGR00299">
    <property type="entry name" value="nickel pincer cofactor biosynthesis protein LarC"/>
    <property type="match status" value="1"/>
</dbReference>
<keyword evidence="2" id="KW-0456">Lyase</keyword>
<dbReference type="GO" id="GO:0016151">
    <property type="term" value="F:nickel cation binding"/>
    <property type="evidence" value="ECO:0007669"/>
    <property type="project" value="UniProtKB-UniRule"/>
</dbReference>
<dbReference type="Gene3D" id="3.30.70.1380">
    <property type="entry name" value="Transcriptional regulatory protein pf0864 domain like"/>
    <property type="match status" value="1"/>
</dbReference>
<dbReference type="GO" id="GO:0016829">
    <property type="term" value="F:lyase activity"/>
    <property type="evidence" value="ECO:0007669"/>
    <property type="project" value="UniProtKB-UniRule"/>
</dbReference>
<proteinExistence type="inferred from homology"/>
<dbReference type="AlphaFoldDB" id="A0A7T0BYT5"/>
<evidence type="ECO:0000256" key="2">
    <source>
        <dbReference type="HAMAP-Rule" id="MF_01074"/>
    </source>
</evidence>
<dbReference type="Gene3D" id="3.10.20.300">
    <property type="entry name" value="mk0293 like domain"/>
    <property type="match status" value="1"/>
</dbReference>
<name>A0A7T0BYT5_9BACT</name>
<dbReference type="PANTHER" id="PTHR36566:SF1">
    <property type="entry name" value="PYRIDINIUM-3,5-BISTHIOCARBOXYLIC ACID MONONUCLEOTIDE NICKEL INSERTION PROTEIN"/>
    <property type="match status" value="1"/>
</dbReference>
<evidence type="ECO:0000313" key="3">
    <source>
        <dbReference type="EMBL" id="QPJ63407.1"/>
    </source>
</evidence>